<protein>
    <submittedName>
        <fullName evidence="2">Scavenger receptor cysteine-rich type 1 M130</fullName>
    </submittedName>
</protein>
<feature type="region of interest" description="Disordered" evidence="1">
    <location>
        <begin position="80"/>
        <end position="133"/>
    </location>
</feature>
<keyword evidence="3" id="KW-1185">Reference proteome</keyword>
<accession>A0A6S7GSJ5</accession>
<dbReference type="EMBL" id="CACRXK020002158">
    <property type="protein sequence ID" value="CAB3992962.1"/>
    <property type="molecule type" value="Genomic_DNA"/>
</dbReference>
<feature type="compositionally biased region" description="Polar residues" evidence="1">
    <location>
        <begin position="116"/>
        <end position="133"/>
    </location>
</feature>
<feature type="compositionally biased region" description="Polar residues" evidence="1">
    <location>
        <begin position="97"/>
        <end position="108"/>
    </location>
</feature>
<evidence type="ECO:0000313" key="3">
    <source>
        <dbReference type="Proteomes" id="UP001152795"/>
    </source>
</evidence>
<name>A0A6S7GSJ5_PARCT</name>
<proteinExistence type="predicted"/>
<dbReference type="AlphaFoldDB" id="A0A6S7GSJ5"/>
<dbReference type="CDD" id="cd00229">
    <property type="entry name" value="SGNH_hydrolase"/>
    <property type="match status" value="1"/>
</dbReference>
<dbReference type="Proteomes" id="UP001152795">
    <property type="component" value="Unassembled WGS sequence"/>
</dbReference>
<dbReference type="OrthoDB" id="8192833at2759"/>
<sequence>MRLYRTQWQTCKLKLKTRRTKKNSLITAIKLVQLDQSKPSGTKNQVDTWHVVRNKKPNVSKDAHKTAADISDVNRYEVLSDSDVEPTEGQRPPYVRSITTHKNPGNKESTFDKTLITDSPPQNSYSKSKTSEGPITILGDSMIKMIKPPKLSRSIGEKVNIKTFPGATIINDMNHYIQPTMKKQPKLVILHVGTNDIQRNERDEIVAEMKSLCQGIVSQSLSKIAISEIIKRQDPVIYIKRDKTNSLLAKRCGKFKWQFIRHTNIDASKLNASGLHLNSQGTAMLAKNLIESLKN</sequence>
<reference evidence="2" key="1">
    <citation type="submission" date="2020-04" db="EMBL/GenBank/DDBJ databases">
        <authorList>
            <person name="Alioto T."/>
            <person name="Alioto T."/>
            <person name="Gomez Garrido J."/>
        </authorList>
    </citation>
    <scope>NUCLEOTIDE SEQUENCE</scope>
    <source>
        <strain evidence="2">A484AB</strain>
    </source>
</reference>
<evidence type="ECO:0000313" key="2">
    <source>
        <dbReference type="EMBL" id="CAB3992962.1"/>
    </source>
</evidence>
<comment type="caution">
    <text evidence="2">The sequence shown here is derived from an EMBL/GenBank/DDBJ whole genome shotgun (WGS) entry which is preliminary data.</text>
</comment>
<dbReference type="Gene3D" id="3.40.50.1110">
    <property type="entry name" value="SGNH hydrolase"/>
    <property type="match status" value="1"/>
</dbReference>
<organism evidence="2 3">
    <name type="scientific">Paramuricea clavata</name>
    <name type="common">Red gorgonian</name>
    <name type="synonym">Violescent sea-whip</name>
    <dbReference type="NCBI Taxonomy" id="317549"/>
    <lineage>
        <taxon>Eukaryota</taxon>
        <taxon>Metazoa</taxon>
        <taxon>Cnidaria</taxon>
        <taxon>Anthozoa</taxon>
        <taxon>Octocorallia</taxon>
        <taxon>Malacalcyonacea</taxon>
        <taxon>Plexauridae</taxon>
        <taxon>Paramuricea</taxon>
    </lineage>
</organism>
<dbReference type="InterPro" id="IPR036514">
    <property type="entry name" value="SGNH_hydro_sf"/>
</dbReference>
<dbReference type="SUPFAM" id="SSF52266">
    <property type="entry name" value="SGNH hydrolase"/>
    <property type="match status" value="1"/>
</dbReference>
<evidence type="ECO:0000256" key="1">
    <source>
        <dbReference type="SAM" id="MobiDB-lite"/>
    </source>
</evidence>
<keyword evidence="2" id="KW-0675">Receptor</keyword>
<gene>
    <name evidence="2" type="ORF">PACLA_8A024346</name>
</gene>